<evidence type="ECO:0000256" key="1">
    <source>
        <dbReference type="SAM" id="Phobius"/>
    </source>
</evidence>
<feature type="transmembrane region" description="Helical" evidence="1">
    <location>
        <begin position="70"/>
        <end position="90"/>
    </location>
</feature>
<organism evidence="2 3">
    <name type="scientific">Candidatus Woesebacteria bacterium RIFCSPLOWO2_01_FULL_39_21</name>
    <dbReference type="NCBI Taxonomy" id="1802519"/>
    <lineage>
        <taxon>Bacteria</taxon>
        <taxon>Candidatus Woeseibacteriota</taxon>
    </lineage>
</organism>
<dbReference type="STRING" id="1802519.A2961_04835"/>
<name>A0A1F8BEI9_9BACT</name>
<comment type="caution">
    <text evidence="2">The sequence shown here is derived from an EMBL/GenBank/DDBJ whole genome shotgun (WGS) entry which is preliminary data.</text>
</comment>
<dbReference type="AlphaFoldDB" id="A0A1F8BEI9"/>
<protein>
    <submittedName>
        <fullName evidence="2">Uncharacterized protein</fullName>
    </submittedName>
</protein>
<dbReference type="Proteomes" id="UP000177082">
    <property type="component" value="Unassembled WGS sequence"/>
</dbReference>
<keyword evidence="1" id="KW-0812">Transmembrane</keyword>
<keyword evidence="1" id="KW-0472">Membrane</keyword>
<gene>
    <name evidence="2" type="ORF">A2961_04835</name>
</gene>
<dbReference type="EMBL" id="MGHF01000029">
    <property type="protein sequence ID" value="OGM62069.1"/>
    <property type="molecule type" value="Genomic_DNA"/>
</dbReference>
<proteinExistence type="predicted"/>
<accession>A0A1F8BEI9</accession>
<reference evidence="2 3" key="1">
    <citation type="journal article" date="2016" name="Nat. Commun.">
        <title>Thousands of microbial genomes shed light on interconnected biogeochemical processes in an aquifer system.</title>
        <authorList>
            <person name="Anantharaman K."/>
            <person name="Brown C.T."/>
            <person name="Hug L.A."/>
            <person name="Sharon I."/>
            <person name="Castelle C.J."/>
            <person name="Probst A.J."/>
            <person name="Thomas B.C."/>
            <person name="Singh A."/>
            <person name="Wilkins M.J."/>
            <person name="Karaoz U."/>
            <person name="Brodie E.L."/>
            <person name="Williams K.H."/>
            <person name="Hubbard S.S."/>
            <person name="Banfield J.F."/>
        </authorList>
    </citation>
    <scope>NUCLEOTIDE SEQUENCE [LARGE SCALE GENOMIC DNA]</scope>
</reference>
<sequence>MSKRTRKDKENPNYDFLIKWEPSLPKLPQSKIVKGELVNTSFNETDKIYKDKKARSSANPRMSLWNNKDLVKSLIFSSLILCVEIVIYLLKSSGGR</sequence>
<keyword evidence="1" id="KW-1133">Transmembrane helix</keyword>
<evidence type="ECO:0000313" key="2">
    <source>
        <dbReference type="EMBL" id="OGM62069.1"/>
    </source>
</evidence>
<evidence type="ECO:0000313" key="3">
    <source>
        <dbReference type="Proteomes" id="UP000177082"/>
    </source>
</evidence>